<accession>A0A167XLW2</accession>
<gene>
    <name evidence="1" type="ORF">FBFR_07270</name>
</gene>
<comment type="caution">
    <text evidence="1">The sequence shown here is derived from an EMBL/GenBank/DDBJ whole genome shotgun (WGS) entry which is preliminary data.</text>
</comment>
<dbReference type="AlphaFoldDB" id="A0A167XLW2"/>
<keyword evidence="2" id="KW-1185">Reference proteome</keyword>
<sequence length="73" mass="8774">MTLTKNIILFITCIFNYSIYSQEIFHSEQIEIGKFKYTLGISETYFLYEENTNVINFELRFKNKYQLLGSKIK</sequence>
<name>A0A167XLW2_9FLAO</name>
<dbReference type="Proteomes" id="UP000077164">
    <property type="component" value="Unassembled WGS sequence"/>
</dbReference>
<evidence type="ECO:0000313" key="1">
    <source>
        <dbReference type="EMBL" id="OAB28492.1"/>
    </source>
</evidence>
<reference evidence="1 2" key="1">
    <citation type="submission" date="2016-03" db="EMBL/GenBank/DDBJ databases">
        <title>Draft genome sequence of Flavobacterium fryxellicola DSM 16209.</title>
        <authorList>
            <person name="Shin S.-K."/>
            <person name="Yi H."/>
        </authorList>
    </citation>
    <scope>NUCLEOTIDE SEQUENCE [LARGE SCALE GENOMIC DNA]</scope>
    <source>
        <strain evidence="1 2">DSM 16209</strain>
    </source>
</reference>
<dbReference type="EMBL" id="LVJE01000011">
    <property type="protein sequence ID" value="OAB28492.1"/>
    <property type="molecule type" value="Genomic_DNA"/>
</dbReference>
<proteinExistence type="predicted"/>
<organism evidence="1 2">
    <name type="scientific">Flavobacterium fryxellicola</name>
    <dbReference type="NCBI Taxonomy" id="249352"/>
    <lineage>
        <taxon>Bacteria</taxon>
        <taxon>Pseudomonadati</taxon>
        <taxon>Bacteroidota</taxon>
        <taxon>Flavobacteriia</taxon>
        <taxon>Flavobacteriales</taxon>
        <taxon>Flavobacteriaceae</taxon>
        <taxon>Flavobacterium</taxon>
    </lineage>
</organism>
<evidence type="ECO:0000313" key="2">
    <source>
        <dbReference type="Proteomes" id="UP000077164"/>
    </source>
</evidence>
<protein>
    <submittedName>
        <fullName evidence="1">Uncharacterized protein</fullName>
    </submittedName>
</protein>